<proteinExistence type="inferred from homology"/>
<organism evidence="13 14">
    <name type="scientific">Propioniferax innocua</name>
    <dbReference type="NCBI Taxonomy" id="1753"/>
    <lineage>
        <taxon>Bacteria</taxon>
        <taxon>Bacillati</taxon>
        <taxon>Actinomycetota</taxon>
        <taxon>Actinomycetes</taxon>
        <taxon>Propionibacteriales</taxon>
        <taxon>Propionibacteriaceae</taxon>
        <taxon>Propioniferax</taxon>
    </lineage>
</organism>
<evidence type="ECO:0000256" key="2">
    <source>
        <dbReference type="ARBA" id="ARBA00003215"/>
    </source>
</evidence>
<evidence type="ECO:0000256" key="10">
    <source>
        <dbReference type="ARBA" id="ARBA00048968"/>
    </source>
</evidence>
<comment type="catalytic activity">
    <reaction evidence="9">
        <text>adenosine + H2O + H(+) = inosine + NH4(+)</text>
        <dbReference type="Rhea" id="RHEA:24408"/>
        <dbReference type="ChEBI" id="CHEBI:15377"/>
        <dbReference type="ChEBI" id="CHEBI:15378"/>
        <dbReference type="ChEBI" id="CHEBI:16335"/>
        <dbReference type="ChEBI" id="CHEBI:17596"/>
        <dbReference type="ChEBI" id="CHEBI:28938"/>
        <dbReference type="EC" id="3.5.4.4"/>
    </reaction>
    <physiologicalReaction direction="left-to-right" evidence="9">
        <dbReference type="Rhea" id="RHEA:24409"/>
    </physiologicalReaction>
</comment>
<dbReference type="Pfam" id="PF02578">
    <property type="entry name" value="Cu-oxidase_4"/>
    <property type="match status" value="1"/>
</dbReference>
<evidence type="ECO:0000313" key="13">
    <source>
        <dbReference type="EMBL" id="TQL57697.1"/>
    </source>
</evidence>
<dbReference type="InterPro" id="IPR011324">
    <property type="entry name" value="Cytotoxic_necrot_fac-like_cat"/>
</dbReference>
<reference evidence="13 14" key="1">
    <citation type="submission" date="2019-06" db="EMBL/GenBank/DDBJ databases">
        <title>Sequencing the genomes of 1000 actinobacteria strains.</title>
        <authorList>
            <person name="Klenk H.-P."/>
        </authorList>
    </citation>
    <scope>NUCLEOTIDE SEQUENCE [LARGE SCALE GENOMIC DNA]</scope>
    <source>
        <strain evidence="13 14">DSM 8251</strain>
    </source>
</reference>
<comment type="catalytic activity">
    <reaction evidence="10">
        <text>adenosine + phosphate = alpha-D-ribose 1-phosphate + adenine</text>
        <dbReference type="Rhea" id="RHEA:27642"/>
        <dbReference type="ChEBI" id="CHEBI:16335"/>
        <dbReference type="ChEBI" id="CHEBI:16708"/>
        <dbReference type="ChEBI" id="CHEBI:43474"/>
        <dbReference type="ChEBI" id="CHEBI:57720"/>
        <dbReference type="EC" id="2.4.2.1"/>
    </reaction>
    <physiologicalReaction direction="left-to-right" evidence="10">
        <dbReference type="Rhea" id="RHEA:27643"/>
    </physiologicalReaction>
</comment>
<keyword evidence="8" id="KW-0186">Copper</keyword>
<evidence type="ECO:0000256" key="11">
    <source>
        <dbReference type="ARBA" id="ARBA00049893"/>
    </source>
</evidence>
<dbReference type="InterPro" id="IPR003730">
    <property type="entry name" value="Cu_polyphenol_OxRdtase"/>
</dbReference>
<dbReference type="EMBL" id="VFOR01000002">
    <property type="protein sequence ID" value="TQL57697.1"/>
    <property type="molecule type" value="Genomic_DNA"/>
</dbReference>
<protein>
    <recommendedName>
        <fullName evidence="12">Purine nucleoside phosphorylase</fullName>
    </recommendedName>
</protein>
<evidence type="ECO:0000313" key="14">
    <source>
        <dbReference type="Proteomes" id="UP000316196"/>
    </source>
</evidence>
<keyword evidence="6" id="KW-0378">Hydrolase</keyword>
<dbReference type="RefSeq" id="WP_142093549.1">
    <property type="nucleotide sequence ID" value="NZ_BAAAMD010000003.1"/>
</dbReference>
<evidence type="ECO:0000256" key="12">
    <source>
        <dbReference type="RuleBase" id="RU361274"/>
    </source>
</evidence>
<keyword evidence="14" id="KW-1185">Reference proteome</keyword>
<comment type="catalytic activity">
    <reaction evidence="11">
        <text>S-methyl-5'-thioadenosine + phosphate = 5-(methylsulfanyl)-alpha-D-ribose 1-phosphate + adenine</text>
        <dbReference type="Rhea" id="RHEA:11852"/>
        <dbReference type="ChEBI" id="CHEBI:16708"/>
        <dbReference type="ChEBI" id="CHEBI:17509"/>
        <dbReference type="ChEBI" id="CHEBI:43474"/>
        <dbReference type="ChEBI" id="CHEBI:58533"/>
        <dbReference type="EC" id="2.4.2.28"/>
    </reaction>
    <physiologicalReaction direction="left-to-right" evidence="11">
        <dbReference type="Rhea" id="RHEA:11853"/>
    </physiologicalReaction>
</comment>
<accession>A0A542ZBH4</accession>
<evidence type="ECO:0000256" key="9">
    <source>
        <dbReference type="ARBA" id="ARBA00047989"/>
    </source>
</evidence>
<keyword evidence="4" id="KW-0808">Transferase</keyword>
<dbReference type="NCBIfam" id="TIGR00726">
    <property type="entry name" value="peptidoglycan editing factor PgeF"/>
    <property type="match status" value="1"/>
</dbReference>
<evidence type="ECO:0000256" key="4">
    <source>
        <dbReference type="ARBA" id="ARBA00022679"/>
    </source>
</evidence>
<keyword evidence="7" id="KW-0862">Zinc</keyword>
<dbReference type="InterPro" id="IPR038371">
    <property type="entry name" value="Cu_polyphenol_OxRdtase_sf"/>
</dbReference>
<dbReference type="GO" id="GO:0016787">
    <property type="term" value="F:hydrolase activity"/>
    <property type="evidence" value="ECO:0007669"/>
    <property type="project" value="UniProtKB-KW"/>
</dbReference>
<comment type="function">
    <text evidence="2">Purine nucleoside enzyme that catalyzes the phosphorolysis of adenosine and inosine nucleosides, yielding D-ribose 1-phosphate and the respective free bases, adenine and hypoxanthine. Also catalyzes the phosphorolysis of S-methyl-5'-thioadenosine into adenine and S-methyl-5-thio-alpha-D-ribose 1-phosphate. Also has adenosine deaminase activity.</text>
</comment>
<evidence type="ECO:0000256" key="8">
    <source>
        <dbReference type="ARBA" id="ARBA00023008"/>
    </source>
</evidence>
<evidence type="ECO:0000256" key="1">
    <source>
        <dbReference type="ARBA" id="ARBA00000553"/>
    </source>
</evidence>
<dbReference type="AlphaFoldDB" id="A0A542ZBH4"/>
<sequence>MFALRLDPGDTVPGVGLAFTDRLGGRSQGSWSSLNLGRVGVDPAVHDNLEIVRRELGLRALIRVDQMHTTNVHVVHDAVDGQQCPEVEADALVTTEPDVGLLIRVADCVPVLFASEDGSVVGAAHAGRVGLLAGVLEATVETMRGLSPAPLRAWIGPHICGDCYEVPEPMRDAAAEILPATRATTTWGTPAIDLGAGADAQLTEMGVHVERHDRCTRTDPERFFSHRVDAAAGRQAGIVFCTGRVGESRKVGLG</sequence>
<dbReference type="CDD" id="cd16833">
    <property type="entry name" value="YfiH"/>
    <property type="match status" value="1"/>
</dbReference>
<comment type="catalytic activity">
    <reaction evidence="1">
        <text>inosine + phosphate = alpha-D-ribose 1-phosphate + hypoxanthine</text>
        <dbReference type="Rhea" id="RHEA:27646"/>
        <dbReference type="ChEBI" id="CHEBI:17368"/>
        <dbReference type="ChEBI" id="CHEBI:17596"/>
        <dbReference type="ChEBI" id="CHEBI:43474"/>
        <dbReference type="ChEBI" id="CHEBI:57720"/>
        <dbReference type="EC" id="2.4.2.1"/>
    </reaction>
    <physiologicalReaction direction="left-to-right" evidence="1">
        <dbReference type="Rhea" id="RHEA:27647"/>
    </physiologicalReaction>
</comment>
<gene>
    <name evidence="13" type="ORF">FB460_1537</name>
</gene>
<dbReference type="GO" id="GO:0005507">
    <property type="term" value="F:copper ion binding"/>
    <property type="evidence" value="ECO:0007669"/>
    <property type="project" value="TreeGrafter"/>
</dbReference>
<dbReference type="Proteomes" id="UP000316196">
    <property type="component" value="Unassembled WGS sequence"/>
</dbReference>
<name>A0A542ZBH4_9ACTN</name>
<dbReference type="PANTHER" id="PTHR30616">
    <property type="entry name" value="UNCHARACTERIZED PROTEIN YFIH"/>
    <property type="match status" value="1"/>
</dbReference>
<comment type="caution">
    <text evidence="13">The sequence shown here is derived from an EMBL/GenBank/DDBJ whole genome shotgun (WGS) entry which is preliminary data.</text>
</comment>
<dbReference type="PANTHER" id="PTHR30616:SF2">
    <property type="entry name" value="PURINE NUCLEOSIDE PHOSPHORYLASE LACC1"/>
    <property type="match status" value="1"/>
</dbReference>
<evidence type="ECO:0000256" key="5">
    <source>
        <dbReference type="ARBA" id="ARBA00022723"/>
    </source>
</evidence>
<dbReference type="Gene3D" id="3.60.140.10">
    <property type="entry name" value="CNF1/YfiH-like putative cysteine hydrolases"/>
    <property type="match status" value="1"/>
</dbReference>
<dbReference type="OrthoDB" id="4279at2"/>
<dbReference type="GO" id="GO:0017061">
    <property type="term" value="F:S-methyl-5-thioadenosine phosphorylase activity"/>
    <property type="evidence" value="ECO:0007669"/>
    <property type="project" value="UniProtKB-EC"/>
</dbReference>
<evidence type="ECO:0000256" key="7">
    <source>
        <dbReference type="ARBA" id="ARBA00022833"/>
    </source>
</evidence>
<evidence type="ECO:0000256" key="3">
    <source>
        <dbReference type="ARBA" id="ARBA00007353"/>
    </source>
</evidence>
<keyword evidence="5" id="KW-0479">Metal-binding</keyword>
<comment type="similarity">
    <text evidence="3 12">Belongs to the purine nucleoside phosphorylase YfiH/LACC1 family.</text>
</comment>
<dbReference type="SUPFAM" id="SSF64438">
    <property type="entry name" value="CNF1/YfiH-like putative cysteine hydrolases"/>
    <property type="match status" value="1"/>
</dbReference>
<evidence type="ECO:0000256" key="6">
    <source>
        <dbReference type="ARBA" id="ARBA00022801"/>
    </source>
</evidence>